<dbReference type="InterPro" id="IPR003439">
    <property type="entry name" value="ABC_transporter-like_ATP-bd"/>
</dbReference>
<evidence type="ECO:0000256" key="1">
    <source>
        <dbReference type="ARBA" id="ARBA00022741"/>
    </source>
</evidence>
<dbReference type="EMBL" id="VJXX01000006">
    <property type="protein sequence ID" value="MPY12021.1"/>
    <property type="molecule type" value="Genomic_DNA"/>
</dbReference>
<evidence type="ECO:0000313" key="4">
    <source>
        <dbReference type="EMBL" id="MPY12021.1"/>
    </source>
</evidence>
<dbReference type="PANTHER" id="PTHR43038:SF3">
    <property type="entry name" value="ABC TRANSPORTER G FAMILY MEMBER 20 ISOFORM X1"/>
    <property type="match status" value="1"/>
</dbReference>
<comment type="caution">
    <text evidence="4">The sequence shown here is derived from an EMBL/GenBank/DDBJ whole genome shotgun (WGS) entry which is preliminary data.</text>
</comment>
<sequence>MTLIPLVHRPDLSADAPPAVVVDGLTLQAGKRTVFEGISFTVPAGVLAVLAGPSGTGRTALALALSGRLAPSNGRLSVLGLALPRRAGAVRRRVGIAANATVAPLDETLTVRHHVAEALTLAGPWWKPAASPRQVDRTISAANDLLGALEDAFGDDPAAASLHQARLHRGELIRDTAPIARFTLSLLLALIPSPDMLVVDDVDQLRTVGERRAAWAALLTVERTARAGSGALTVVATCQERRELDDVLDPTHRLSALPLRPAVVQVLGAPAAFAPTPATSVAPSGPTPETR</sequence>
<organism evidence="4 5">
    <name type="scientific">Arthrobacter bussei</name>
    <dbReference type="NCBI Taxonomy" id="2594179"/>
    <lineage>
        <taxon>Bacteria</taxon>
        <taxon>Bacillati</taxon>
        <taxon>Actinomycetota</taxon>
        <taxon>Actinomycetes</taxon>
        <taxon>Micrococcales</taxon>
        <taxon>Micrococcaceae</taxon>
        <taxon>Arthrobacter</taxon>
    </lineage>
</organism>
<dbReference type="PROSITE" id="PS50893">
    <property type="entry name" value="ABC_TRANSPORTER_2"/>
    <property type="match status" value="1"/>
</dbReference>
<keyword evidence="2 4" id="KW-0067">ATP-binding</keyword>
<dbReference type="Pfam" id="PF00005">
    <property type="entry name" value="ABC_tran"/>
    <property type="match status" value="1"/>
</dbReference>
<accession>A0A7X1NS57</accession>
<keyword evidence="5" id="KW-1185">Reference proteome</keyword>
<evidence type="ECO:0000259" key="3">
    <source>
        <dbReference type="PROSITE" id="PS50893"/>
    </source>
</evidence>
<gene>
    <name evidence="4" type="ORF">FNH21_15065</name>
</gene>
<evidence type="ECO:0000256" key="2">
    <source>
        <dbReference type="ARBA" id="ARBA00022840"/>
    </source>
</evidence>
<dbReference type="AlphaFoldDB" id="A0A7X1NS57"/>
<dbReference type="SUPFAM" id="SSF52540">
    <property type="entry name" value="P-loop containing nucleoside triphosphate hydrolases"/>
    <property type="match status" value="1"/>
</dbReference>
<proteinExistence type="predicted"/>
<dbReference type="InterPro" id="IPR003593">
    <property type="entry name" value="AAA+_ATPase"/>
</dbReference>
<dbReference type="Proteomes" id="UP000326464">
    <property type="component" value="Unassembled WGS sequence"/>
</dbReference>
<dbReference type="OrthoDB" id="4927383at2"/>
<dbReference type="PANTHER" id="PTHR43038">
    <property type="entry name" value="ATP-BINDING CASSETTE, SUB-FAMILY H, MEMBER 1"/>
    <property type="match status" value="1"/>
</dbReference>
<dbReference type="GO" id="GO:0016887">
    <property type="term" value="F:ATP hydrolysis activity"/>
    <property type="evidence" value="ECO:0007669"/>
    <property type="project" value="InterPro"/>
</dbReference>
<name>A0A7X1NS57_9MICC</name>
<keyword evidence="1" id="KW-0547">Nucleotide-binding</keyword>
<protein>
    <submittedName>
        <fullName evidence="4">ATP-binding cassette domain-containing protein</fullName>
    </submittedName>
</protein>
<dbReference type="SMART" id="SM00382">
    <property type="entry name" value="AAA"/>
    <property type="match status" value="1"/>
</dbReference>
<reference evidence="5" key="1">
    <citation type="submission" date="2019-07" db="EMBL/GenBank/DDBJ databases">
        <title>Arthrobacter KR32 sp. nov., isolated from mountain cheese made of cows milk.</title>
        <authorList>
            <person name="Flegler A."/>
        </authorList>
    </citation>
    <scope>NUCLEOTIDE SEQUENCE [LARGE SCALE GENOMIC DNA]</scope>
    <source>
        <strain evidence="5">KR32</strain>
    </source>
</reference>
<dbReference type="Gene3D" id="3.40.50.300">
    <property type="entry name" value="P-loop containing nucleotide triphosphate hydrolases"/>
    <property type="match status" value="1"/>
</dbReference>
<dbReference type="InterPro" id="IPR027417">
    <property type="entry name" value="P-loop_NTPase"/>
</dbReference>
<feature type="domain" description="ABC transporter" evidence="3">
    <location>
        <begin position="20"/>
        <end position="286"/>
    </location>
</feature>
<dbReference type="RefSeq" id="WP_152816881.1">
    <property type="nucleotide sequence ID" value="NZ_VJXX01000006.1"/>
</dbReference>
<dbReference type="GO" id="GO:0005524">
    <property type="term" value="F:ATP binding"/>
    <property type="evidence" value="ECO:0007669"/>
    <property type="project" value="UniProtKB-KW"/>
</dbReference>
<evidence type="ECO:0000313" key="5">
    <source>
        <dbReference type="Proteomes" id="UP000326464"/>
    </source>
</evidence>